<dbReference type="PANTHER" id="PTHR34322:SF2">
    <property type="entry name" value="TRANSPOSASE IS200-LIKE DOMAIN-CONTAINING PROTEIN"/>
    <property type="match status" value="1"/>
</dbReference>
<sequence>MRKFKFEKGEIYHIYNRGVEKRDIFKDDNDRWRFLQGLFLFNDEKTTANLLWQMERDRGRVTFRVLKEFFAKEKRNREPLVRIMVDCLMPNHFHLLLEEIKKNGISRFMQKLGTGYTRYFNNKYQRVGSLFQGTFKAALVNDEAYLKYLLAYINVINPGELAEPNLKETGIKSVEKITRFVDGFLWGTHQEYSEKRESIIIEKGLLGEFFPDGRKYRQFIEDVLESKKWRKAQDLFLEN</sequence>
<dbReference type="EMBL" id="MHTO01000019">
    <property type="protein sequence ID" value="OHA62150.1"/>
    <property type="molecule type" value="Genomic_DNA"/>
</dbReference>
<protein>
    <recommendedName>
        <fullName evidence="1">Transposase IS200-like domain-containing protein</fullName>
    </recommendedName>
</protein>
<dbReference type="Proteomes" id="UP000179245">
    <property type="component" value="Unassembled WGS sequence"/>
</dbReference>
<reference evidence="2 3" key="1">
    <citation type="journal article" date="2016" name="Nat. Commun.">
        <title>Thousands of microbial genomes shed light on interconnected biogeochemical processes in an aquifer system.</title>
        <authorList>
            <person name="Anantharaman K."/>
            <person name="Brown C.T."/>
            <person name="Hug L.A."/>
            <person name="Sharon I."/>
            <person name="Castelle C.J."/>
            <person name="Probst A.J."/>
            <person name="Thomas B.C."/>
            <person name="Singh A."/>
            <person name="Wilkins M.J."/>
            <person name="Karaoz U."/>
            <person name="Brodie E.L."/>
            <person name="Williams K.H."/>
            <person name="Hubbard S.S."/>
            <person name="Banfield J.F."/>
        </authorList>
    </citation>
    <scope>NUCLEOTIDE SEQUENCE [LARGE SCALE GENOMIC DNA]</scope>
</reference>
<dbReference type="AlphaFoldDB" id="A0A1G2QNE0"/>
<dbReference type="GO" id="GO:0003677">
    <property type="term" value="F:DNA binding"/>
    <property type="evidence" value="ECO:0007669"/>
    <property type="project" value="InterPro"/>
</dbReference>
<dbReference type="Pfam" id="PF01797">
    <property type="entry name" value="Y1_Tnp"/>
    <property type="match status" value="1"/>
</dbReference>
<dbReference type="InterPro" id="IPR036515">
    <property type="entry name" value="Transposase_17_sf"/>
</dbReference>
<dbReference type="SUPFAM" id="SSF143422">
    <property type="entry name" value="Transposase IS200-like"/>
    <property type="match status" value="1"/>
</dbReference>
<dbReference type="STRING" id="1802443.A2117_02050"/>
<evidence type="ECO:0000259" key="1">
    <source>
        <dbReference type="SMART" id="SM01321"/>
    </source>
</evidence>
<proteinExistence type="predicted"/>
<comment type="caution">
    <text evidence="2">The sequence shown here is derived from an EMBL/GenBank/DDBJ whole genome shotgun (WGS) entry which is preliminary data.</text>
</comment>
<dbReference type="Gene3D" id="3.30.70.1290">
    <property type="entry name" value="Transposase IS200-like"/>
    <property type="match status" value="1"/>
</dbReference>
<dbReference type="PANTHER" id="PTHR34322">
    <property type="entry name" value="TRANSPOSASE, Y1_TNP DOMAIN-CONTAINING"/>
    <property type="match status" value="1"/>
</dbReference>
<dbReference type="GO" id="GO:0004803">
    <property type="term" value="F:transposase activity"/>
    <property type="evidence" value="ECO:0007669"/>
    <property type="project" value="InterPro"/>
</dbReference>
<accession>A0A1G2QNE0</accession>
<dbReference type="SMART" id="SM01321">
    <property type="entry name" value="Y1_Tnp"/>
    <property type="match status" value="1"/>
</dbReference>
<evidence type="ECO:0000313" key="2">
    <source>
        <dbReference type="EMBL" id="OHA62150.1"/>
    </source>
</evidence>
<dbReference type="InterPro" id="IPR002686">
    <property type="entry name" value="Transposase_17"/>
</dbReference>
<feature type="domain" description="Transposase IS200-like" evidence="1">
    <location>
        <begin position="7"/>
        <end position="156"/>
    </location>
</feature>
<dbReference type="GO" id="GO:0006313">
    <property type="term" value="P:DNA transposition"/>
    <property type="evidence" value="ECO:0007669"/>
    <property type="project" value="InterPro"/>
</dbReference>
<name>A0A1G2QNE0_9BACT</name>
<organism evidence="2 3">
    <name type="scientific">Candidatus Wildermuthbacteria bacterium GWA2_46_15</name>
    <dbReference type="NCBI Taxonomy" id="1802443"/>
    <lineage>
        <taxon>Bacteria</taxon>
        <taxon>Candidatus Wildermuthiibacteriota</taxon>
    </lineage>
</organism>
<evidence type="ECO:0000313" key="3">
    <source>
        <dbReference type="Proteomes" id="UP000179245"/>
    </source>
</evidence>
<gene>
    <name evidence="2" type="ORF">A2117_02050</name>
</gene>